<feature type="transmembrane region" description="Helical" evidence="2">
    <location>
        <begin position="76"/>
        <end position="93"/>
    </location>
</feature>
<comment type="caution">
    <text evidence="3">The sequence shown here is derived from an EMBL/GenBank/DDBJ whole genome shotgun (WGS) entry which is preliminary data.</text>
</comment>
<evidence type="ECO:0000256" key="1">
    <source>
        <dbReference type="SAM" id="MobiDB-lite"/>
    </source>
</evidence>
<feature type="transmembrane region" description="Helical" evidence="2">
    <location>
        <begin position="138"/>
        <end position="158"/>
    </location>
</feature>
<keyword evidence="2" id="KW-0812">Transmembrane</keyword>
<keyword evidence="2" id="KW-0472">Membrane</keyword>
<dbReference type="OrthoDB" id="4966203at2"/>
<dbReference type="Proteomes" id="UP000054078">
    <property type="component" value="Unassembled WGS sequence"/>
</dbReference>
<evidence type="ECO:0000313" key="3">
    <source>
        <dbReference type="EMBL" id="KUH58768.1"/>
    </source>
</evidence>
<dbReference type="Pfam" id="PF09997">
    <property type="entry name" value="DUF2238"/>
    <property type="match status" value="1"/>
</dbReference>
<feature type="transmembrane region" description="Helical" evidence="2">
    <location>
        <begin position="47"/>
        <end position="64"/>
    </location>
</feature>
<dbReference type="EMBL" id="LOJF01000009">
    <property type="protein sequence ID" value="KUH58768.1"/>
    <property type="molecule type" value="Genomic_DNA"/>
</dbReference>
<keyword evidence="4" id="KW-1185">Reference proteome</keyword>
<feature type="compositionally biased region" description="Basic and acidic residues" evidence="1">
    <location>
        <begin position="270"/>
        <end position="290"/>
    </location>
</feature>
<dbReference type="STRING" id="1299998.AUL39_06565"/>
<feature type="transmembrane region" description="Helical" evidence="2">
    <location>
        <begin position="105"/>
        <end position="126"/>
    </location>
</feature>
<proteinExistence type="predicted"/>
<feature type="transmembrane region" description="Helical" evidence="2">
    <location>
        <begin position="21"/>
        <end position="41"/>
    </location>
</feature>
<evidence type="ECO:0000256" key="2">
    <source>
        <dbReference type="SAM" id="Phobius"/>
    </source>
</evidence>
<organism evidence="3 4">
    <name type="scientific">Tractidigestivibacter scatoligenes</name>
    <name type="common">Olsenella scatoligenes</name>
    <dbReference type="NCBI Taxonomy" id="1299998"/>
    <lineage>
        <taxon>Bacteria</taxon>
        <taxon>Bacillati</taxon>
        <taxon>Actinomycetota</taxon>
        <taxon>Coriobacteriia</taxon>
        <taxon>Coriobacteriales</taxon>
        <taxon>Atopobiaceae</taxon>
        <taxon>Tractidigestivibacter</taxon>
    </lineage>
</organism>
<gene>
    <name evidence="3" type="ORF">AUL39_06565</name>
</gene>
<dbReference type="InterPro" id="IPR014509">
    <property type="entry name" value="YjdF-like"/>
</dbReference>
<protein>
    <submittedName>
        <fullName evidence="3">Uncharacterized protein</fullName>
    </submittedName>
</protein>
<feature type="region of interest" description="Disordered" evidence="1">
    <location>
        <begin position="263"/>
        <end position="290"/>
    </location>
</feature>
<name>A0A117J506_TRASO</name>
<reference evidence="3 4" key="1">
    <citation type="submission" date="2015-12" db="EMBL/GenBank/DDBJ databases">
        <title>Draft Genome Sequence of Olsenella scatoligenes SK9K4T; a Producer of 3-Methylindole- (skatole) and 4-Methylphenol- (p-cresol) Isolated from Pig Feces.</title>
        <authorList>
            <person name="Li X."/>
            <person name="Borg B."/>
            <person name="Canibe N."/>
        </authorList>
    </citation>
    <scope>NUCLEOTIDE SEQUENCE [LARGE SCALE GENOMIC DNA]</scope>
    <source>
        <strain evidence="3 4">SK9K4</strain>
    </source>
</reference>
<accession>A0A117J506</accession>
<evidence type="ECO:0000313" key="4">
    <source>
        <dbReference type="Proteomes" id="UP000054078"/>
    </source>
</evidence>
<keyword evidence="2" id="KW-1133">Transmembrane helix</keyword>
<sequence>MSKLRAFVRRLKDRIALNRRTFILYSILRVLVLLTLIRCIMTQRWEGVAISILVLVLFLVPSIVEDKAHIEIPGLFQAIIYTFIFAAEILGEIDHYYVLIPGWDTVLHTLNGFLCAAIGFSLVDLLNRSSKNISLSPIYVTIVAFCFSMTIGVLWEFVEFGFDTFLGMDMQKDTFVTSISSVALDPANEGNRVQIHDIATTAITTAAGNTTTINGYLDIGLIDTMKDLLVNFAGALVFSVIGYRHLKRNESGNWAEGLHVRPVPQEQYQENERRLDEMEAKREDKKRQRE</sequence>
<dbReference type="AlphaFoldDB" id="A0A117J506"/>